<reference evidence="2 3" key="1">
    <citation type="submission" date="2017-04" db="EMBL/GenBank/DDBJ databases">
        <title>Novel microbial lineages endemic to geothermal iron-oxide mats fill important gaps in the evolutionary history of Archaea.</title>
        <authorList>
            <person name="Jay Z.J."/>
            <person name="Beam J.P."/>
            <person name="Dlakic M."/>
            <person name="Rusch D.B."/>
            <person name="Kozubal M.A."/>
            <person name="Inskeep W.P."/>
        </authorList>
    </citation>
    <scope>NUCLEOTIDE SEQUENCE [LARGE SCALE GENOMIC DNA]</scope>
    <source>
        <strain evidence="2">OSP_D</strain>
    </source>
</reference>
<dbReference type="EMBL" id="NEXC01000116">
    <property type="protein sequence ID" value="PSN81924.1"/>
    <property type="molecule type" value="Genomic_DNA"/>
</dbReference>
<sequence length="211" mass="23650">MRSLVLDALPLFSTFLIYLPAVFAPSVFHPHGSQVCAEFHLCASWSTPWGIITANFVWDGYLNNLAPQFAYFVIIFICCATLPRIGNYRKKAYVRSALLIWFSSLLSISVYVVVSESKGGETYGYSAVGYATAGTATGLALLFALRELLAKQKNRGFGFLFLFIVCLAPLFVLGPRIFFGISYKTNYFVHIYSFLLSLFGSYYISKDLRLK</sequence>
<accession>A0A2R6A6C2</accession>
<proteinExistence type="predicted"/>
<feature type="transmembrane region" description="Helical" evidence="1">
    <location>
        <begin position="157"/>
        <end position="181"/>
    </location>
</feature>
<evidence type="ECO:0000313" key="3">
    <source>
        <dbReference type="Proteomes" id="UP000240880"/>
    </source>
</evidence>
<evidence type="ECO:0000256" key="1">
    <source>
        <dbReference type="SAM" id="Phobius"/>
    </source>
</evidence>
<feature type="transmembrane region" description="Helical" evidence="1">
    <location>
        <begin position="187"/>
        <end position="205"/>
    </location>
</feature>
<gene>
    <name evidence="2" type="ORF">B9Q01_09435</name>
</gene>
<keyword evidence="1" id="KW-1133">Transmembrane helix</keyword>
<dbReference type="AlphaFoldDB" id="A0A2R6A6C2"/>
<dbReference type="InterPro" id="IPR030476">
    <property type="entry name" value="Pentaxin_CS"/>
</dbReference>
<feature type="transmembrane region" description="Helical" evidence="1">
    <location>
        <begin position="125"/>
        <end position="145"/>
    </location>
</feature>
<dbReference type="Proteomes" id="UP000240880">
    <property type="component" value="Unassembled WGS sequence"/>
</dbReference>
<comment type="caution">
    <text evidence="2">The sequence shown here is derived from an EMBL/GenBank/DDBJ whole genome shotgun (WGS) entry which is preliminary data.</text>
</comment>
<feature type="transmembrane region" description="Helical" evidence="1">
    <location>
        <begin position="61"/>
        <end position="80"/>
    </location>
</feature>
<evidence type="ECO:0008006" key="4">
    <source>
        <dbReference type="Google" id="ProtNLM"/>
    </source>
</evidence>
<evidence type="ECO:0000313" key="2">
    <source>
        <dbReference type="EMBL" id="PSN81924.1"/>
    </source>
</evidence>
<keyword evidence="1" id="KW-0472">Membrane</keyword>
<organism evidence="2 3">
    <name type="scientific">Candidatus Marsarchaeota G1 archaeon OSP_D</name>
    <dbReference type="NCBI Taxonomy" id="1978155"/>
    <lineage>
        <taxon>Archaea</taxon>
        <taxon>Candidatus Marsarchaeota</taxon>
        <taxon>Candidatus Marsarchaeota group 1</taxon>
    </lineage>
</organism>
<keyword evidence="1" id="KW-0812">Transmembrane</keyword>
<feature type="transmembrane region" description="Helical" evidence="1">
    <location>
        <begin position="92"/>
        <end position="113"/>
    </location>
</feature>
<protein>
    <recommendedName>
        <fullName evidence="4">Peptidase S54 rhomboid domain-containing protein</fullName>
    </recommendedName>
</protein>
<name>A0A2R6A6C2_9ARCH</name>
<dbReference type="PROSITE" id="PS00289">
    <property type="entry name" value="PTX_1"/>
    <property type="match status" value="1"/>
</dbReference>